<protein>
    <submittedName>
        <fullName evidence="3">Uncharacterized protein</fullName>
    </submittedName>
</protein>
<evidence type="ECO:0000313" key="3">
    <source>
        <dbReference type="EnsemblMetazoa" id="BGLB026257-PB"/>
    </source>
</evidence>
<feature type="transmembrane region" description="Helical" evidence="2">
    <location>
        <begin position="64"/>
        <end position="82"/>
    </location>
</feature>
<gene>
    <name evidence="3" type="primary">106052554</name>
</gene>
<accession>A0A2C9L274</accession>
<dbReference type="VEuPathDB" id="VectorBase:BGLAX_050023"/>
<feature type="transmembrane region" description="Helical" evidence="2">
    <location>
        <begin position="242"/>
        <end position="260"/>
    </location>
</feature>
<keyword evidence="2" id="KW-0472">Membrane</keyword>
<evidence type="ECO:0000256" key="1">
    <source>
        <dbReference type="SAM" id="MobiDB-lite"/>
    </source>
</evidence>
<dbReference type="KEGG" id="bgt:106052554"/>
<name>A0A2C9L274_BIOGL</name>
<sequence>MCSASDVWSVGNMSIVMYLERELNSFLFLVQDCLDKSTMQKFELGLNIFLLLVTPIIRGQNWTFLFSSLTFSLVTRLILYFLQTDESVRQRKPACGFCLTFLANLVCLVWHFPAIARSDNFVFVCAFMNSSSCLLIICHKYVCQHFDHANEPSEGNEMIDVFLKWFFFLGYFCSIKVFAREHVWTFIILSHVLFIISYRELQCNEEMELDTTKNKTLVCRGLLASIGFAGFATRFYEKDSVSFILAILIFVCYSLHFLYIHIVRYLDIGETAWTRLSHPSITAYGVASWSNASVSTFSAPSVIGIPNTIIGVITPTARSSEQDSQAMSRDPPPYSQVVGSGYTSR</sequence>
<organism evidence="3 4">
    <name type="scientific">Biomphalaria glabrata</name>
    <name type="common">Bloodfluke planorb</name>
    <name type="synonym">Freshwater snail</name>
    <dbReference type="NCBI Taxonomy" id="6526"/>
    <lineage>
        <taxon>Eukaryota</taxon>
        <taxon>Metazoa</taxon>
        <taxon>Spiralia</taxon>
        <taxon>Lophotrochozoa</taxon>
        <taxon>Mollusca</taxon>
        <taxon>Gastropoda</taxon>
        <taxon>Heterobranchia</taxon>
        <taxon>Euthyneura</taxon>
        <taxon>Panpulmonata</taxon>
        <taxon>Hygrophila</taxon>
        <taxon>Lymnaeoidea</taxon>
        <taxon>Planorbidae</taxon>
        <taxon>Biomphalaria</taxon>
    </lineage>
</organism>
<evidence type="ECO:0000256" key="2">
    <source>
        <dbReference type="SAM" id="Phobius"/>
    </source>
</evidence>
<reference evidence="3" key="1">
    <citation type="submission" date="2020-05" db="UniProtKB">
        <authorList>
            <consortium name="EnsemblMetazoa"/>
        </authorList>
    </citation>
    <scope>IDENTIFICATION</scope>
    <source>
        <strain evidence="3">BB02</strain>
    </source>
</reference>
<dbReference type="EnsemblMetazoa" id="BGLB026257-RB">
    <property type="protein sequence ID" value="BGLB026257-PB"/>
    <property type="gene ID" value="BGLB026257"/>
</dbReference>
<keyword evidence="2" id="KW-1133">Transmembrane helix</keyword>
<feature type="transmembrane region" description="Helical" evidence="2">
    <location>
        <begin position="184"/>
        <end position="201"/>
    </location>
</feature>
<feature type="transmembrane region" description="Helical" evidence="2">
    <location>
        <begin position="94"/>
        <end position="115"/>
    </location>
</feature>
<dbReference type="AlphaFoldDB" id="A0A2C9L274"/>
<feature type="region of interest" description="Disordered" evidence="1">
    <location>
        <begin position="319"/>
        <end position="345"/>
    </location>
</feature>
<proteinExistence type="predicted"/>
<keyword evidence="2" id="KW-0812">Transmembrane</keyword>
<dbReference type="Proteomes" id="UP000076420">
    <property type="component" value="Unassembled WGS sequence"/>
</dbReference>
<evidence type="ECO:0000313" key="4">
    <source>
        <dbReference type="Proteomes" id="UP000076420"/>
    </source>
</evidence>
<feature type="transmembrane region" description="Helical" evidence="2">
    <location>
        <begin position="217"/>
        <end position="236"/>
    </location>
</feature>
<dbReference type="VEuPathDB" id="VectorBase:BGLB026257"/>